<evidence type="ECO:0000313" key="9">
    <source>
        <dbReference type="Proteomes" id="UP000535543"/>
    </source>
</evidence>
<comment type="catalytic activity">
    <reaction evidence="1">
        <text>5-hydroxy-2-oxo-4-ureido-2,5-dihydro-1H-imidazole-5-carboxylate + H(+) = (S)-allantoin + CO2</text>
        <dbReference type="Rhea" id="RHEA:26301"/>
        <dbReference type="ChEBI" id="CHEBI:15378"/>
        <dbReference type="ChEBI" id="CHEBI:15678"/>
        <dbReference type="ChEBI" id="CHEBI:16526"/>
        <dbReference type="ChEBI" id="CHEBI:58639"/>
        <dbReference type="EC" id="4.1.1.97"/>
    </reaction>
</comment>
<dbReference type="PANTHER" id="PTHR43466:SF1">
    <property type="entry name" value="2-OXO-4-HYDROXY-4-CARBOXY-5-UREIDOIMIDAZOLINE DECARBOXYLASE-RELATED"/>
    <property type="match status" value="1"/>
</dbReference>
<dbReference type="EC" id="4.1.1.97" evidence="3"/>
<dbReference type="AlphaFoldDB" id="A0A848KH24"/>
<dbReference type="NCBIfam" id="NF010372">
    <property type="entry name" value="PRK13798.1"/>
    <property type="match status" value="1"/>
</dbReference>
<dbReference type="GO" id="GO:0019628">
    <property type="term" value="P:urate catabolic process"/>
    <property type="evidence" value="ECO:0007669"/>
    <property type="project" value="TreeGrafter"/>
</dbReference>
<comment type="pathway">
    <text evidence="2">Purine metabolism; urate degradation; (S)-allantoin from urate: step 3/3.</text>
</comment>
<keyword evidence="5" id="KW-0210">Decarboxylase</keyword>
<reference evidence="8 9" key="2">
    <citation type="submission" date="2020-06" db="EMBL/GenBank/DDBJ databases">
        <title>Antribacter stalactiti gen. nov., sp. nov., a new member of the family Nacardiaceae isolated from a cave.</title>
        <authorList>
            <person name="Kim I.S."/>
        </authorList>
    </citation>
    <scope>NUCLEOTIDE SEQUENCE [LARGE SCALE GENOMIC DNA]</scope>
    <source>
        <strain evidence="8 9">YC2-7</strain>
    </source>
</reference>
<reference evidence="8 9" key="1">
    <citation type="submission" date="2019-05" db="EMBL/GenBank/DDBJ databases">
        <authorList>
            <person name="Lee S.D."/>
        </authorList>
    </citation>
    <scope>NUCLEOTIDE SEQUENCE [LARGE SCALE GENOMIC DNA]</scope>
    <source>
        <strain evidence="8 9">YC2-7</strain>
    </source>
</reference>
<evidence type="ECO:0000256" key="2">
    <source>
        <dbReference type="ARBA" id="ARBA00004754"/>
    </source>
</evidence>
<evidence type="ECO:0000256" key="5">
    <source>
        <dbReference type="ARBA" id="ARBA00022793"/>
    </source>
</evidence>
<sequence>MIRPATQEKYSELVDFAESIRLNEFNSLPIRDGLDMLHGVCASTQWGQLMLAARPFSDIDDVLRHADRILTELPVAEIDAARDAHARIGDSVDNASEAREQAGVADATRSVRERLAEGNRAYEEKFGYIYLVFATGKTGEEMATILTDRLHNDPETERRVMISELGKINRLRLQQLLAEPIAEGSS</sequence>
<evidence type="ECO:0000313" key="8">
    <source>
        <dbReference type="EMBL" id="NMN97471.1"/>
    </source>
</evidence>
<dbReference type="InterPro" id="IPR017595">
    <property type="entry name" value="OHCU_decarboxylase-2"/>
</dbReference>
<dbReference type="RefSeq" id="WP_169590368.1">
    <property type="nucleotide sequence ID" value="NZ_VCQU01000007.1"/>
</dbReference>
<keyword evidence="6 8" id="KW-0456">Lyase</keyword>
<organism evidence="8 9">
    <name type="scientific">Antrihabitans stalactiti</name>
    <dbReference type="NCBI Taxonomy" id="2584121"/>
    <lineage>
        <taxon>Bacteria</taxon>
        <taxon>Bacillati</taxon>
        <taxon>Actinomycetota</taxon>
        <taxon>Actinomycetes</taxon>
        <taxon>Mycobacteriales</taxon>
        <taxon>Nocardiaceae</taxon>
        <taxon>Antrihabitans</taxon>
    </lineage>
</organism>
<feature type="domain" description="Oxo-4-hydroxy-4-carboxy-5-ureidoimidazoline decarboxylase" evidence="7">
    <location>
        <begin position="26"/>
        <end position="174"/>
    </location>
</feature>
<dbReference type="GO" id="GO:0051997">
    <property type="term" value="F:2-oxo-4-hydroxy-4-carboxy-5-ureidoimidazoline decarboxylase activity"/>
    <property type="evidence" value="ECO:0007669"/>
    <property type="project" value="UniProtKB-EC"/>
</dbReference>
<dbReference type="Proteomes" id="UP000535543">
    <property type="component" value="Unassembled WGS sequence"/>
</dbReference>
<evidence type="ECO:0000259" key="7">
    <source>
        <dbReference type="Pfam" id="PF09349"/>
    </source>
</evidence>
<dbReference type="SUPFAM" id="SSF158694">
    <property type="entry name" value="UraD-Like"/>
    <property type="match status" value="1"/>
</dbReference>
<name>A0A848KH24_9NOCA</name>
<dbReference type="Pfam" id="PF09349">
    <property type="entry name" value="OHCU_decarbox"/>
    <property type="match status" value="1"/>
</dbReference>
<dbReference type="InterPro" id="IPR018020">
    <property type="entry name" value="OHCU_decarboxylase"/>
</dbReference>
<protein>
    <recommendedName>
        <fullName evidence="3">2-oxo-4-hydroxy-4-carboxy-5-ureidoimidazoline decarboxylase</fullName>
        <ecNumber evidence="3">4.1.1.97</ecNumber>
    </recommendedName>
</protein>
<dbReference type="EMBL" id="VCQU01000007">
    <property type="protein sequence ID" value="NMN97471.1"/>
    <property type="molecule type" value="Genomic_DNA"/>
</dbReference>
<evidence type="ECO:0000256" key="6">
    <source>
        <dbReference type="ARBA" id="ARBA00023239"/>
    </source>
</evidence>
<evidence type="ECO:0000256" key="4">
    <source>
        <dbReference type="ARBA" id="ARBA00022631"/>
    </source>
</evidence>
<dbReference type="Gene3D" id="1.10.3330.10">
    <property type="entry name" value="Oxo-4-hydroxy-4-carboxy-5-ureidoimidazoline decarboxylase"/>
    <property type="match status" value="1"/>
</dbReference>
<dbReference type="GO" id="GO:0006144">
    <property type="term" value="P:purine nucleobase metabolic process"/>
    <property type="evidence" value="ECO:0007669"/>
    <property type="project" value="UniProtKB-KW"/>
</dbReference>
<keyword evidence="9" id="KW-1185">Reference proteome</keyword>
<dbReference type="NCBIfam" id="TIGR03180">
    <property type="entry name" value="UraD_2"/>
    <property type="match status" value="1"/>
</dbReference>
<accession>A0A848KH24</accession>
<evidence type="ECO:0000256" key="1">
    <source>
        <dbReference type="ARBA" id="ARBA00001163"/>
    </source>
</evidence>
<proteinExistence type="predicted"/>
<dbReference type="InterPro" id="IPR036778">
    <property type="entry name" value="OHCU_decarboxylase_sf"/>
</dbReference>
<comment type="caution">
    <text evidence="8">The sequence shown here is derived from an EMBL/GenBank/DDBJ whole genome shotgun (WGS) entry which is preliminary data.</text>
</comment>
<gene>
    <name evidence="8" type="primary">uraD</name>
    <name evidence="8" type="ORF">FGL95_20760</name>
</gene>
<keyword evidence="4" id="KW-0659">Purine metabolism</keyword>
<dbReference type="PANTHER" id="PTHR43466">
    <property type="entry name" value="2-OXO-4-HYDROXY-4-CARBOXY-5-UREIDOIMIDAZOLINE DECARBOXYLASE-RELATED"/>
    <property type="match status" value="1"/>
</dbReference>
<evidence type="ECO:0000256" key="3">
    <source>
        <dbReference type="ARBA" id="ARBA00012257"/>
    </source>
</evidence>